<dbReference type="EMBL" id="PKPP01002344">
    <property type="protein sequence ID" value="PWA75857.1"/>
    <property type="molecule type" value="Genomic_DNA"/>
</dbReference>
<accession>A0A2U1NQU1</accession>
<dbReference type="GO" id="GO:0006508">
    <property type="term" value="P:proteolysis"/>
    <property type="evidence" value="ECO:0007669"/>
    <property type="project" value="InterPro"/>
</dbReference>
<evidence type="ECO:0000313" key="3">
    <source>
        <dbReference type="Proteomes" id="UP000245207"/>
    </source>
</evidence>
<gene>
    <name evidence="2" type="ORF">CTI12_AA239240</name>
</gene>
<dbReference type="AlphaFoldDB" id="A0A2U1NQU1"/>
<dbReference type="InterPro" id="IPR001563">
    <property type="entry name" value="Peptidase_S10"/>
</dbReference>
<dbReference type="Gene3D" id="3.40.50.12670">
    <property type="match status" value="1"/>
</dbReference>
<comment type="caution">
    <text evidence="2">The sequence shown here is derived from an EMBL/GenBank/DDBJ whole genome shotgun (WGS) entry which is preliminary data.</text>
</comment>
<evidence type="ECO:0000256" key="1">
    <source>
        <dbReference type="ARBA" id="ARBA00009431"/>
    </source>
</evidence>
<dbReference type="OrthoDB" id="443318at2759"/>
<sequence>MNANTTRLPYPWAPCSGQFSQQWKDGPSSIIPIYKRMIDHGLSILLYSGDVYACVPFTSSKYAIAAMDLQIIQQWQEWTMPDVVKDLDARRMGAFTEVGSNWC</sequence>
<organism evidence="2 3">
    <name type="scientific">Artemisia annua</name>
    <name type="common">Sweet wormwood</name>
    <dbReference type="NCBI Taxonomy" id="35608"/>
    <lineage>
        <taxon>Eukaryota</taxon>
        <taxon>Viridiplantae</taxon>
        <taxon>Streptophyta</taxon>
        <taxon>Embryophyta</taxon>
        <taxon>Tracheophyta</taxon>
        <taxon>Spermatophyta</taxon>
        <taxon>Magnoliopsida</taxon>
        <taxon>eudicotyledons</taxon>
        <taxon>Gunneridae</taxon>
        <taxon>Pentapetalae</taxon>
        <taxon>asterids</taxon>
        <taxon>campanulids</taxon>
        <taxon>Asterales</taxon>
        <taxon>Asteraceae</taxon>
        <taxon>Asteroideae</taxon>
        <taxon>Anthemideae</taxon>
        <taxon>Artemisiinae</taxon>
        <taxon>Artemisia</taxon>
    </lineage>
</organism>
<comment type="similarity">
    <text evidence="1">Belongs to the peptidase S10 family.</text>
</comment>
<dbReference type="SUPFAM" id="SSF53474">
    <property type="entry name" value="alpha/beta-Hydrolases"/>
    <property type="match status" value="1"/>
</dbReference>
<proteinExistence type="inferred from homology"/>
<dbReference type="Pfam" id="PF00450">
    <property type="entry name" value="Peptidase_S10"/>
    <property type="match status" value="1"/>
</dbReference>
<name>A0A2U1NQU1_ARTAN</name>
<dbReference type="InterPro" id="IPR029058">
    <property type="entry name" value="AB_hydrolase_fold"/>
</dbReference>
<dbReference type="GO" id="GO:0004185">
    <property type="term" value="F:serine-type carboxypeptidase activity"/>
    <property type="evidence" value="ECO:0007669"/>
    <property type="project" value="InterPro"/>
</dbReference>
<dbReference type="Proteomes" id="UP000245207">
    <property type="component" value="Unassembled WGS sequence"/>
</dbReference>
<reference evidence="2 3" key="1">
    <citation type="journal article" date="2018" name="Mol. Plant">
        <title>The genome of Artemisia annua provides insight into the evolution of Asteraceae family and artemisinin biosynthesis.</title>
        <authorList>
            <person name="Shen Q."/>
            <person name="Zhang L."/>
            <person name="Liao Z."/>
            <person name="Wang S."/>
            <person name="Yan T."/>
            <person name="Shi P."/>
            <person name="Liu M."/>
            <person name="Fu X."/>
            <person name="Pan Q."/>
            <person name="Wang Y."/>
            <person name="Lv Z."/>
            <person name="Lu X."/>
            <person name="Zhang F."/>
            <person name="Jiang W."/>
            <person name="Ma Y."/>
            <person name="Chen M."/>
            <person name="Hao X."/>
            <person name="Li L."/>
            <person name="Tang Y."/>
            <person name="Lv G."/>
            <person name="Zhou Y."/>
            <person name="Sun X."/>
            <person name="Brodelius P.E."/>
            <person name="Rose J.K.C."/>
            <person name="Tang K."/>
        </authorList>
    </citation>
    <scope>NUCLEOTIDE SEQUENCE [LARGE SCALE GENOMIC DNA]</scope>
    <source>
        <strain evidence="3">cv. Huhao1</strain>
        <tissue evidence="2">Leaf</tissue>
    </source>
</reference>
<keyword evidence="3" id="KW-1185">Reference proteome</keyword>
<evidence type="ECO:0000313" key="2">
    <source>
        <dbReference type="EMBL" id="PWA75857.1"/>
    </source>
</evidence>
<protein>
    <submittedName>
        <fullName evidence="2">Uncharacterized protein</fullName>
    </submittedName>
</protein>